<evidence type="ECO:0000256" key="1">
    <source>
        <dbReference type="ARBA" id="ARBA00004173"/>
    </source>
</evidence>
<evidence type="ECO:0000256" key="11">
    <source>
        <dbReference type="ARBA" id="ARBA00023159"/>
    </source>
</evidence>
<feature type="compositionally biased region" description="Basic and acidic residues" evidence="18">
    <location>
        <begin position="1423"/>
        <end position="1495"/>
    </location>
</feature>
<evidence type="ECO:0000256" key="15">
    <source>
        <dbReference type="ARBA" id="ARBA00069865"/>
    </source>
</evidence>
<dbReference type="GO" id="GO:0003714">
    <property type="term" value="F:transcription corepressor activity"/>
    <property type="evidence" value="ECO:0007669"/>
    <property type="project" value="TreeGrafter"/>
</dbReference>
<name>A0AAD1RFN5_PELCU</name>
<feature type="compositionally biased region" description="Basic and acidic residues" evidence="18">
    <location>
        <begin position="288"/>
        <end position="297"/>
    </location>
</feature>
<evidence type="ECO:0000256" key="13">
    <source>
        <dbReference type="ARBA" id="ARBA00023242"/>
    </source>
</evidence>
<feature type="coiled-coil region" evidence="17">
    <location>
        <begin position="68"/>
        <end position="141"/>
    </location>
</feature>
<keyword evidence="5" id="KW-0678">Repressor</keyword>
<feature type="compositionally biased region" description="Basic and acidic residues" evidence="18">
    <location>
        <begin position="246"/>
        <end position="277"/>
    </location>
</feature>
<feature type="compositionally biased region" description="Basic residues" evidence="18">
    <location>
        <begin position="1094"/>
        <end position="1112"/>
    </location>
</feature>
<keyword evidence="7" id="KW-0053">Apoptosis</keyword>
<reference evidence="19" key="1">
    <citation type="submission" date="2022-03" db="EMBL/GenBank/DDBJ databases">
        <authorList>
            <person name="Alioto T."/>
            <person name="Alioto T."/>
            <person name="Gomez Garrido J."/>
        </authorList>
    </citation>
    <scope>NUCLEOTIDE SEQUENCE</scope>
</reference>
<feature type="region of interest" description="Disordered" evidence="18">
    <location>
        <begin position="701"/>
        <end position="722"/>
    </location>
</feature>
<keyword evidence="12" id="KW-0804">Transcription</keyword>
<evidence type="ECO:0000256" key="16">
    <source>
        <dbReference type="ARBA" id="ARBA00078515"/>
    </source>
</evidence>
<feature type="region of interest" description="Disordered" evidence="18">
    <location>
        <begin position="845"/>
        <end position="870"/>
    </location>
</feature>
<keyword evidence="8" id="KW-0007">Acetylation</keyword>
<evidence type="ECO:0000256" key="18">
    <source>
        <dbReference type="SAM" id="MobiDB-lite"/>
    </source>
</evidence>
<evidence type="ECO:0000256" key="17">
    <source>
        <dbReference type="SAM" id="Coils"/>
    </source>
</evidence>
<keyword evidence="13" id="KW-0539">Nucleus</keyword>
<dbReference type="SUPFAM" id="SSF46689">
    <property type="entry name" value="Homeodomain-like"/>
    <property type="match status" value="1"/>
</dbReference>
<keyword evidence="6" id="KW-0597">Phosphoprotein</keyword>
<dbReference type="InterPro" id="IPR009057">
    <property type="entry name" value="Homeodomain-like_sf"/>
</dbReference>
<feature type="region of interest" description="Disordered" evidence="18">
    <location>
        <begin position="409"/>
        <end position="497"/>
    </location>
</feature>
<dbReference type="PANTHER" id="PTHR15489:SF2">
    <property type="entry name" value="CASP8-ASSOCIATED PROTEIN 2"/>
    <property type="match status" value="1"/>
</dbReference>
<keyword evidence="11" id="KW-0010">Activator</keyword>
<feature type="region of interest" description="Disordered" evidence="18">
    <location>
        <begin position="1413"/>
        <end position="1516"/>
    </location>
</feature>
<dbReference type="PANTHER" id="PTHR15489">
    <property type="entry name" value="CASPASE 8 ASSOCIATED PROTEIN 2"/>
    <property type="match status" value="1"/>
</dbReference>
<evidence type="ECO:0000313" key="19">
    <source>
        <dbReference type="EMBL" id="CAH2252573.1"/>
    </source>
</evidence>
<evidence type="ECO:0000256" key="9">
    <source>
        <dbReference type="ARBA" id="ARBA00023015"/>
    </source>
</evidence>
<feature type="compositionally biased region" description="Basic and acidic residues" evidence="18">
    <location>
        <begin position="857"/>
        <end position="866"/>
    </location>
</feature>
<dbReference type="GO" id="GO:0036337">
    <property type="term" value="P:Fas signaling pathway"/>
    <property type="evidence" value="ECO:0007669"/>
    <property type="project" value="TreeGrafter"/>
</dbReference>
<feature type="compositionally biased region" description="Polar residues" evidence="18">
    <location>
        <begin position="409"/>
        <end position="429"/>
    </location>
</feature>
<feature type="region of interest" description="Disordered" evidence="18">
    <location>
        <begin position="246"/>
        <end position="396"/>
    </location>
</feature>
<dbReference type="Proteomes" id="UP001295444">
    <property type="component" value="Chromosome 02"/>
</dbReference>
<feature type="region of interest" description="Disordered" evidence="18">
    <location>
        <begin position="1133"/>
        <end position="1187"/>
    </location>
</feature>
<evidence type="ECO:0000256" key="4">
    <source>
        <dbReference type="ARBA" id="ARBA00022490"/>
    </source>
</evidence>
<dbReference type="Pfam" id="PF21227">
    <property type="entry name" value="Myb_DNA-binding_7"/>
    <property type="match status" value="1"/>
</dbReference>
<evidence type="ECO:0000256" key="7">
    <source>
        <dbReference type="ARBA" id="ARBA00022703"/>
    </source>
</evidence>
<evidence type="ECO:0000256" key="6">
    <source>
        <dbReference type="ARBA" id="ARBA00022553"/>
    </source>
</evidence>
<keyword evidence="20" id="KW-1185">Reference proteome</keyword>
<evidence type="ECO:0000313" key="20">
    <source>
        <dbReference type="Proteomes" id="UP001295444"/>
    </source>
</evidence>
<dbReference type="InterPro" id="IPR039674">
    <property type="entry name" value="FLASH"/>
</dbReference>
<accession>A0AAD1RFN5</accession>
<feature type="compositionally biased region" description="Polar residues" evidence="18">
    <location>
        <begin position="1501"/>
        <end position="1515"/>
    </location>
</feature>
<organism evidence="19 20">
    <name type="scientific">Pelobates cultripes</name>
    <name type="common">Western spadefoot toad</name>
    <dbReference type="NCBI Taxonomy" id="61616"/>
    <lineage>
        <taxon>Eukaryota</taxon>
        <taxon>Metazoa</taxon>
        <taxon>Chordata</taxon>
        <taxon>Craniata</taxon>
        <taxon>Vertebrata</taxon>
        <taxon>Euteleostomi</taxon>
        <taxon>Amphibia</taxon>
        <taxon>Batrachia</taxon>
        <taxon>Anura</taxon>
        <taxon>Pelobatoidea</taxon>
        <taxon>Pelobatidae</taxon>
        <taxon>Pelobates</taxon>
    </lineage>
</organism>
<feature type="compositionally biased region" description="Polar residues" evidence="18">
    <location>
        <begin position="213"/>
        <end position="224"/>
    </location>
</feature>
<evidence type="ECO:0000256" key="2">
    <source>
        <dbReference type="ARBA" id="ARBA00004322"/>
    </source>
</evidence>
<gene>
    <name evidence="19" type="ORF">PECUL_23A003441</name>
</gene>
<feature type="compositionally biased region" description="Polar residues" evidence="18">
    <location>
        <begin position="278"/>
        <end position="287"/>
    </location>
</feature>
<proteinExistence type="predicted"/>
<protein>
    <recommendedName>
        <fullName evidence="15">CASP8-associated protein 2</fullName>
    </recommendedName>
    <alternativeName>
        <fullName evidence="16">FLICE-associated huge protein</fullName>
    </alternativeName>
</protein>
<evidence type="ECO:0000256" key="5">
    <source>
        <dbReference type="ARBA" id="ARBA00022491"/>
    </source>
</evidence>
<feature type="compositionally biased region" description="Acidic residues" evidence="18">
    <location>
        <begin position="845"/>
        <end position="856"/>
    </location>
</feature>
<keyword evidence="4" id="KW-0963">Cytoplasm</keyword>
<keyword evidence="14" id="KW-0131">Cell cycle</keyword>
<feature type="region of interest" description="Disordered" evidence="18">
    <location>
        <begin position="1600"/>
        <end position="1646"/>
    </location>
</feature>
<dbReference type="GO" id="GO:0016605">
    <property type="term" value="C:PML body"/>
    <property type="evidence" value="ECO:0007669"/>
    <property type="project" value="UniProtKB-SubCell"/>
</dbReference>
<comment type="subcellular location">
    <subcellularLocation>
        <location evidence="3">Cytoplasm</location>
    </subcellularLocation>
    <subcellularLocation>
        <location evidence="1">Mitochondrion</location>
    </subcellularLocation>
    <subcellularLocation>
        <location evidence="2">Nucleus</location>
        <location evidence="2">PML body</location>
    </subcellularLocation>
</comment>
<evidence type="ECO:0000256" key="10">
    <source>
        <dbReference type="ARBA" id="ARBA00023128"/>
    </source>
</evidence>
<evidence type="ECO:0000256" key="3">
    <source>
        <dbReference type="ARBA" id="ARBA00004496"/>
    </source>
</evidence>
<feature type="compositionally biased region" description="Polar residues" evidence="18">
    <location>
        <begin position="486"/>
        <end position="497"/>
    </location>
</feature>
<evidence type="ECO:0000256" key="12">
    <source>
        <dbReference type="ARBA" id="ARBA00023163"/>
    </source>
</evidence>
<keyword evidence="9" id="KW-0805">Transcription regulation</keyword>
<feature type="compositionally biased region" description="Basic and acidic residues" evidence="18">
    <location>
        <begin position="430"/>
        <end position="473"/>
    </location>
</feature>
<dbReference type="EMBL" id="OW240913">
    <property type="protein sequence ID" value="CAH2252573.1"/>
    <property type="molecule type" value="Genomic_DNA"/>
</dbReference>
<feature type="region of interest" description="Disordered" evidence="18">
    <location>
        <begin position="1079"/>
        <end position="1112"/>
    </location>
</feature>
<feature type="region of interest" description="Disordered" evidence="18">
    <location>
        <begin position="192"/>
        <end position="227"/>
    </location>
</feature>
<sequence>MAEKCNTNEDLDMISFFDVYSSPAKSEASSLDIYDGLDTTFSEGELPESSTPSRDCLDLYEEIITEEVAAKEASFNDLQSEYEKCQKKMKILISKFKEIQLQNTNLQNENQCLKKNISALIKTARVEITRKQEEIDQLTQRMYVTFPPFFQIPVIFGKTNNSSHVIKSKVDTRCRDLRTKNVENVVRTEVKDQVHSSEGTMCTSAKKEKLSDSAESSMQSTPKCSNIKLHMESLESPLQKLMSEWHQDAKDKKTRKEKDTDYQVKDSDQRRRKEERQYTNSTLANKNRSFDLRDKLQEWSSNRGKSEGTSRERKHFRDESRQRDRHKNTCENSERKRESRNYKRDRDTDYRKRSEETEDNLLRRSKRTPILYSNDEKSSNSHCDFNDQRNSSDPAGREKHLFQYNNEIKSSYNKESNSGVHNKNEMTTPKNDKNIRENKSTKHDRDKRGDGKKRSQQDRDLGKNESKEHKEKITTQSPNKRHHTNICGTEQPGISGSRSTIHIEKESLGDKQPNTKKDLKLSFMETLNLTLSPAKKNSQCEVDTTLPDIKCNTSVSKTDAPKEHLDCPGDVVSNMDTPKEHLDSTGDAVSKTDAPKEHLDCPGDVLSNMDTPKEHLDSPIYPDLKMDVQRTNATPTKISRTYLIREADDVCSLSPQEVENSSFVDLVELGSFIEIDKCSGSDSPLPSNTSKDVIIDLCQEEDSSDDADSNTNNSKSSVNERSKGIYKSSNIDLLDLNKQGAEYKSDEESSIMSIDLNVLRNIPKVISPLTSPEKPLGKLHKVKGTAKASIVRVLKKDYEYSPDTNSSIVCASLSKELNKENCQPESKMDTACGKYSPIQISSDEVEEGEIISDEEESLKTEEKEMPPDLTSPKQTIIAEKVKRSPTPVVCKRDVAPSFNHNRIVTPERQTTSKTKEKTKTRNKTKLIPLPENMRKKFNDSCLEGVVNIVQPSNVQDVLQMLHAVRMHMRVKYMKFKIQVSFRQFHRVIENGCLYFITLIKRLDWSPICSTPDTVKKSICKCIESKFNQIKENMTVDHIFEQHLIDMKKKLWIFVDEQLDSLFDTLKTMLTKHCDKATPECNGGDSKVSTESSANKKKSPVRAKSHQKASPKTAHARLFKKIFGSESCLRLGKPEKKSETNITSNKQLIVPTKKLTSPKAVRKDPPLSDIRNDPVSIEDQSQNNSSGLSFNLVSDDHMGDLFKTLLDNLDQVEETKVKNENLWECASPKKLLAQKCEIVNVTIDETTPIKDYWHPPSLSSSTLSRYNSLLHPDVLDESCMLEIPSSATSTKSIGSSDDRSKSFASVLLEDLAVSLTVPSPLKSDSHLSFLRAEIVHESVSRDIIANYSEDAMLEEDASEQDIHLTLDSENSSSCSLPIADELSAFQYHPSEPMQAVIMEKSNDHFVVKIRRAVSADSPNSEGSSTEHTEYVVPHLEDSEVKDFENRSRNSDEVIVQEERSSNVHRSDRPSQGETGTDGRRIPKAAEDILEKKEAKSFKPQFTIDSSTPEQTSQSLKSLKDLRPTCETLVPTDINESCHGEKSSTECKKGVAMTPDKLEADHLFGTDLFPLTIAEERDPGLIKKRKTTLKVESFAKRPKVSSVLGSELERKKSKQSGKNSGKKLSTVEKSGTKHKKSSRDGAIQQTSKCSTKNLSAKNVIKKKGEVVVSWSREEDRAILVECQQHGPNAKTFLSLSITMKKFPYQVEERFKQLLKLFKKSKHTKS</sequence>
<dbReference type="GO" id="GO:0008625">
    <property type="term" value="P:extrinsic apoptotic signaling pathway via death domain receptors"/>
    <property type="evidence" value="ECO:0007669"/>
    <property type="project" value="TreeGrafter"/>
</dbReference>
<keyword evidence="10" id="KW-0496">Mitochondrion</keyword>
<feature type="compositionally biased region" description="Basic and acidic residues" evidence="18">
    <location>
        <begin position="374"/>
        <end position="387"/>
    </location>
</feature>
<keyword evidence="17" id="KW-0175">Coiled coil</keyword>
<feature type="compositionally biased region" description="Polar residues" evidence="18">
    <location>
        <begin position="1177"/>
        <end position="1187"/>
    </location>
</feature>
<feature type="compositionally biased region" description="Basic and acidic residues" evidence="18">
    <location>
        <begin position="1160"/>
        <end position="1171"/>
    </location>
</feature>
<dbReference type="Gene3D" id="1.10.10.60">
    <property type="entry name" value="Homeodomain-like"/>
    <property type="match status" value="1"/>
</dbReference>
<dbReference type="FunFam" id="1.10.10.60:FF:000265">
    <property type="entry name" value="CASP8-associated protein 2 isoform X1"/>
    <property type="match status" value="1"/>
</dbReference>
<dbReference type="GO" id="GO:0005739">
    <property type="term" value="C:mitochondrion"/>
    <property type="evidence" value="ECO:0007669"/>
    <property type="project" value="UniProtKB-SubCell"/>
</dbReference>
<evidence type="ECO:0000256" key="14">
    <source>
        <dbReference type="ARBA" id="ARBA00023306"/>
    </source>
</evidence>
<evidence type="ECO:0000256" key="8">
    <source>
        <dbReference type="ARBA" id="ARBA00022990"/>
    </source>
</evidence>
<feature type="compositionally biased region" description="Basic and acidic residues" evidence="18">
    <location>
        <begin position="304"/>
        <end position="355"/>
    </location>
</feature>